<dbReference type="OrthoDB" id="5419315at2759"/>
<evidence type="ECO:0000256" key="1">
    <source>
        <dbReference type="ARBA" id="ARBA00001933"/>
    </source>
</evidence>
<dbReference type="PROSITE" id="PS00600">
    <property type="entry name" value="AA_TRANSFER_CLASS_3"/>
    <property type="match status" value="1"/>
</dbReference>
<keyword evidence="6" id="KW-1185">Reference proteome</keyword>
<dbReference type="FunFam" id="3.40.640.10:FF:000004">
    <property type="entry name" value="Acetylornithine aminotransferase"/>
    <property type="match status" value="1"/>
</dbReference>
<name>A0A9P8KWU3_9PEZI</name>
<evidence type="ECO:0000256" key="4">
    <source>
        <dbReference type="RuleBase" id="RU003560"/>
    </source>
</evidence>
<dbReference type="InterPro" id="IPR015424">
    <property type="entry name" value="PyrdxlP-dep_Trfase"/>
</dbReference>
<evidence type="ECO:0000256" key="3">
    <source>
        <dbReference type="ARBA" id="ARBA00022898"/>
    </source>
</evidence>
<organism evidence="5 6">
    <name type="scientific">Glutinoglossum americanum</name>
    <dbReference type="NCBI Taxonomy" id="1670608"/>
    <lineage>
        <taxon>Eukaryota</taxon>
        <taxon>Fungi</taxon>
        <taxon>Dikarya</taxon>
        <taxon>Ascomycota</taxon>
        <taxon>Pezizomycotina</taxon>
        <taxon>Geoglossomycetes</taxon>
        <taxon>Geoglossales</taxon>
        <taxon>Geoglossaceae</taxon>
        <taxon>Glutinoglossum</taxon>
    </lineage>
</organism>
<dbReference type="PANTHER" id="PTHR43094:SF1">
    <property type="entry name" value="AMINOTRANSFERASE CLASS-III"/>
    <property type="match status" value="1"/>
</dbReference>
<keyword evidence="3 4" id="KW-0663">Pyridoxal phosphate</keyword>
<evidence type="ECO:0000313" key="5">
    <source>
        <dbReference type="EMBL" id="KAH0536041.1"/>
    </source>
</evidence>
<dbReference type="Gene3D" id="3.40.640.10">
    <property type="entry name" value="Type I PLP-dependent aspartate aminotransferase-like (Major domain)"/>
    <property type="match status" value="1"/>
</dbReference>
<dbReference type="GO" id="GO:0030170">
    <property type="term" value="F:pyridoxal phosphate binding"/>
    <property type="evidence" value="ECO:0007669"/>
    <property type="project" value="InterPro"/>
</dbReference>
<accession>A0A9P8KWU3</accession>
<dbReference type="Proteomes" id="UP000698800">
    <property type="component" value="Unassembled WGS sequence"/>
</dbReference>
<dbReference type="InterPro" id="IPR005814">
    <property type="entry name" value="Aminotrans_3"/>
</dbReference>
<comment type="similarity">
    <text evidence="2 4">Belongs to the class-III pyridoxal-phosphate-dependent aminotransferase family.</text>
</comment>
<evidence type="ECO:0008006" key="7">
    <source>
        <dbReference type="Google" id="ProtNLM"/>
    </source>
</evidence>
<dbReference type="InterPro" id="IPR015421">
    <property type="entry name" value="PyrdxlP-dep_Trfase_major"/>
</dbReference>
<dbReference type="Gene3D" id="3.90.1150.10">
    <property type="entry name" value="Aspartate Aminotransferase, domain 1"/>
    <property type="match status" value="1"/>
</dbReference>
<reference evidence="5" key="1">
    <citation type="submission" date="2021-03" db="EMBL/GenBank/DDBJ databases">
        <title>Comparative genomics and phylogenomic investigation of the class Geoglossomycetes provide insights into ecological specialization and systematics.</title>
        <authorList>
            <person name="Melie T."/>
            <person name="Pirro S."/>
            <person name="Miller A.N."/>
            <person name="Quandt A."/>
        </authorList>
    </citation>
    <scope>NUCLEOTIDE SEQUENCE</scope>
    <source>
        <strain evidence="5">GBOQ0MN5Z8</strain>
    </source>
</reference>
<sequence>MNGISSSAISETTESGYIYKNVSNTSIPTLKSGSGIYLMMENGQRILDATCGAAVSGIGHGNARVKAAIVAQLDEVSYCHPGFFKTLIAEQLASFLVKSTRGQMSRALLTGSGSEAVEAAMKLARQYFLELSPPQPTRSRFISRQGSWHGCTIAALSAGDFRVRKNLFAPLLPDNVSRVSACNVYRDLCEGEDIKDYVARLAQELEDEFQRLGVETVCAFIAEPVAGSALGCAPAVPGYFQAMKEVCDRHGALLIFDEVMCGMGRTGTLHAWEQEGVVPDIAAIGKALGCGYGTMSALLITDRVISALQRGRGYFAHGQTYQASPIACAAALEVQRIVQEENLVENVRRMGFYLKHLFRERLGGHPNVGDIRGRGLLCGIEFVADKISKEPLDATLNVSKKIHLRGLKRGYDVTIFPGTGCVDGWNGDHILLAPPFTVREADIEEIVDRVSRVIEDEFAEMAGSKN</sequence>
<dbReference type="NCBIfam" id="NF005685">
    <property type="entry name" value="PRK07483.1"/>
    <property type="match status" value="1"/>
</dbReference>
<proteinExistence type="inferred from homology"/>
<comment type="caution">
    <text evidence="5">The sequence shown here is derived from an EMBL/GenBank/DDBJ whole genome shotgun (WGS) entry which is preliminary data.</text>
</comment>
<dbReference type="InterPro" id="IPR049704">
    <property type="entry name" value="Aminotrans_3_PPA_site"/>
</dbReference>
<dbReference type="GO" id="GO:0008483">
    <property type="term" value="F:transaminase activity"/>
    <property type="evidence" value="ECO:0007669"/>
    <property type="project" value="InterPro"/>
</dbReference>
<comment type="cofactor">
    <cofactor evidence="1">
        <name>pyridoxal 5'-phosphate</name>
        <dbReference type="ChEBI" id="CHEBI:597326"/>
    </cofactor>
</comment>
<evidence type="ECO:0000256" key="2">
    <source>
        <dbReference type="ARBA" id="ARBA00008954"/>
    </source>
</evidence>
<dbReference type="GO" id="GO:0005829">
    <property type="term" value="C:cytosol"/>
    <property type="evidence" value="ECO:0007669"/>
    <property type="project" value="TreeGrafter"/>
</dbReference>
<dbReference type="SUPFAM" id="SSF53383">
    <property type="entry name" value="PLP-dependent transferases"/>
    <property type="match status" value="1"/>
</dbReference>
<dbReference type="Pfam" id="PF00202">
    <property type="entry name" value="Aminotran_3"/>
    <property type="match status" value="1"/>
</dbReference>
<gene>
    <name evidence="5" type="ORF">FGG08_007048</name>
</gene>
<dbReference type="EMBL" id="JAGHQL010000241">
    <property type="protein sequence ID" value="KAH0536041.1"/>
    <property type="molecule type" value="Genomic_DNA"/>
</dbReference>
<dbReference type="CDD" id="cd00610">
    <property type="entry name" value="OAT_like"/>
    <property type="match status" value="1"/>
</dbReference>
<dbReference type="InterPro" id="IPR015422">
    <property type="entry name" value="PyrdxlP-dep_Trfase_small"/>
</dbReference>
<evidence type="ECO:0000313" key="6">
    <source>
        <dbReference type="Proteomes" id="UP000698800"/>
    </source>
</evidence>
<dbReference type="PANTHER" id="PTHR43094">
    <property type="entry name" value="AMINOTRANSFERASE"/>
    <property type="match status" value="1"/>
</dbReference>
<protein>
    <recommendedName>
        <fullName evidence="7">Aminotransferase</fullName>
    </recommendedName>
</protein>
<dbReference type="AlphaFoldDB" id="A0A9P8KWU3"/>